<dbReference type="InterPro" id="IPR013083">
    <property type="entry name" value="Znf_RING/FYVE/PHD"/>
</dbReference>
<evidence type="ECO:0000256" key="9">
    <source>
        <dbReference type="ARBA" id="ARBA00023054"/>
    </source>
</evidence>
<dbReference type="GO" id="GO:0005737">
    <property type="term" value="C:cytoplasm"/>
    <property type="evidence" value="ECO:0007669"/>
    <property type="project" value="UniProtKB-SubCell"/>
</dbReference>
<sequence>MRIRLLTYFYENFLSGSSIESKTSETPVNTANQLNSNYNGREIGFNARNKDNIDLKYCCRLCLFILRNPVQLSCGHRQCKSCIDSIQGEIIKCPECQEASIKKEVLPDRAFKKDMQTLAIECYLCDWNGSLKDYEDHLQQFHSNPICEYCGVQFNSVNTLDIHKLNNCEKRMIFCTLKDFGCTDPIVCVEMGNHYKTRQHHNTIMELVGRVMRTASTRQYERSLEMEIDTYPYSTTMTIPPIDDDLKAKLHEIYETINMFANGFEILDDDAQRLSNELVNINNTLTASSKDMTTLKLSIEEENSFLNGHKLNHEILSQDVASLKQKVEDMQFTSYDGMFIWKITNFNEKMADARSERQTSIYSPPFYTSPTGYKMCARLYFNGDGTARNTHMSLFFVLMRSPNDAILKFPFTYKVTFCMYDQTSAQQHIIDSFRPDIKSNSFQRPRSEMNIASGIPKFVPLGMIQQEGSPYVQNDTMFIKIMINFIDLPKKLLSYAISLNPGLPTNIQQHLVKQEEEQQIQQTPPVSDLLPQGGV</sequence>
<evidence type="ECO:0000256" key="7">
    <source>
        <dbReference type="ARBA" id="ARBA00022833"/>
    </source>
</evidence>
<dbReference type="InterPro" id="IPR001841">
    <property type="entry name" value="Znf_RING"/>
</dbReference>
<dbReference type="PIRSF" id="PIRSF015614">
    <property type="entry name" value="TRAF"/>
    <property type="match status" value="1"/>
</dbReference>
<dbReference type="GO" id="GO:0043122">
    <property type="term" value="P:regulation of canonical NF-kappaB signal transduction"/>
    <property type="evidence" value="ECO:0007669"/>
    <property type="project" value="TreeGrafter"/>
</dbReference>
<proteinExistence type="predicted"/>
<dbReference type="SMART" id="SM00184">
    <property type="entry name" value="RING"/>
    <property type="match status" value="1"/>
</dbReference>
<evidence type="ECO:0000259" key="11">
    <source>
        <dbReference type="PROSITE" id="PS50089"/>
    </source>
</evidence>
<evidence type="ECO:0000256" key="10">
    <source>
        <dbReference type="PROSITE-ProRule" id="PRU00175"/>
    </source>
</evidence>
<comment type="subcellular location">
    <subcellularLocation>
        <location evidence="1">Cytoplasm</location>
    </subcellularLocation>
</comment>
<gene>
    <name evidence="13" type="ORF">OKA104_LOCUS30942</name>
</gene>
<comment type="caution">
    <text evidence="13">The sequence shown here is derived from an EMBL/GenBank/DDBJ whole genome shotgun (WGS) entry which is preliminary data.</text>
</comment>
<dbReference type="PROSITE" id="PS50089">
    <property type="entry name" value="ZF_RING_2"/>
    <property type="match status" value="1"/>
</dbReference>
<dbReference type="GO" id="GO:0005164">
    <property type="term" value="F:tumor necrosis factor receptor binding"/>
    <property type="evidence" value="ECO:0007669"/>
    <property type="project" value="TreeGrafter"/>
</dbReference>
<evidence type="ECO:0000259" key="12">
    <source>
        <dbReference type="PROSITE" id="PS50144"/>
    </source>
</evidence>
<keyword evidence="4" id="KW-0053">Apoptosis</keyword>
<dbReference type="PANTHER" id="PTHR10131:SF138">
    <property type="entry name" value="RE66324P"/>
    <property type="match status" value="1"/>
</dbReference>
<evidence type="ECO:0000256" key="3">
    <source>
        <dbReference type="ARBA" id="ARBA00022499"/>
    </source>
</evidence>
<dbReference type="GO" id="GO:0009898">
    <property type="term" value="C:cytoplasmic side of plasma membrane"/>
    <property type="evidence" value="ECO:0007669"/>
    <property type="project" value="TreeGrafter"/>
</dbReference>
<keyword evidence="6 10" id="KW-0863">Zinc-finger</keyword>
<dbReference type="Proteomes" id="UP000663881">
    <property type="component" value="Unassembled WGS sequence"/>
</dbReference>
<feature type="domain" description="MATH" evidence="12">
    <location>
        <begin position="336"/>
        <end position="483"/>
    </location>
</feature>
<dbReference type="SUPFAM" id="SSF57850">
    <property type="entry name" value="RING/U-box"/>
    <property type="match status" value="1"/>
</dbReference>
<protein>
    <submittedName>
        <fullName evidence="13">Uncharacterized protein</fullName>
    </submittedName>
</protein>
<keyword evidence="9" id="KW-0175">Coiled coil</keyword>
<dbReference type="InterPro" id="IPR012227">
    <property type="entry name" value="TNF_rcpt-assoc_TRAF_met"/>
</dbReference>
<organism evidence="13 14">
    <name type="scientific">Adineta steineri</name>
    <dbReference type="NCBI Taxonomy" id="433720"/>
    <lineage>
        <taxon>Eukaryota</taxon>
        <taxon>Metazoa</taxon>
        <taxon>Spiralia</taxon>
        <taxon>Gnathifera</taxon>
        <taxon>Rotifera</taxon>
        <taxon>Eurotatoria</taxon>
        <taxon>Bdelloidea</taxon>
        <taxon>Adinetida</taxon>
        <taxon>Adinetidae</taxon>
        <taxon>Adineta</taxon>
    </lineage>
</organism>
<evidence type="ECO:0000256" key="1">
    <source>
        <dbReference type="ARBA" id="ARBA00004496"/>
    </source>
</evidence>
<dbReference type="Gene3D" id="3.30.40.10">
    <property type="entry name" value="Zinc/RING finger domain, C3HC4 (zinc finger)"/>
    <property type="match status" value="1"/>
</dbReference>
<keyword evidence="3" id="KW-1017">Isopeptide bond</keyword>
<keyword evidence="8" id="KW-0832">Ubl conjugation</keyword>
<dbReference type="EMBL" id="CAJOAY010003415">
    <property type="protein sequence ID" value="CAF4020671.1"/>
    <property type="molecule type" value="Genomic_DNA"/>
</dbReference>
<dbReference type="InterPro" id="IPR002083">
    <property type="entry name" value="MATH/TRAF_dom"/>
</dbReference>
<dbReference type="Gene3D" id="2.60.210.10">
    <property type="entry name" value="Apoptosis, Tumor Necrosis Factor Receptor Associated Protein 2, Chain A"/>
    <property type="match status" value="1"/>
</dbReference>
<evidence type="ECO:0000313" key="14">
    <source>
        <dbReference type="Proteomes" id="UP000663881"/>
    </source>
</evidence>
<name>A0A819Q8W7_9BILA</name>
<keyword evidence="7" id="KW-0862">Zinc</keyword>
<dbReference type="AlphaFoldDB" id="A0A819Q8W7"/>
<dbReference type="FunFam" id="2.60.210.10:FF:000001">
    <property type="entry name" value="TNF receptor-associated factor"/>
    <property type="match status" value="1"/>
</dbReference>
<dbReference type="GO" id="GO:0042981">
    <property type="term" value="P:regulation of apoptotic process"/>
    <property type="evidence" value="ECO:0007669"/>
    <property type="project" value="InterPro"/>
</dbReference>
<dbReference type="SUPFAM" id="SSF49599">
    <property type="entry name" value="TRAF domain-like"/>
    <property type="match status" value="1"/>
</dbReference>
<evidence type="ECO:0000313" key="13">
    <source>
        <dbReference type="EMBL" id="CAF4020671.1"/>
    </source>
</evidence>
<dbReference type="GO" id="GO:0007165">
    <property type="term" value="P:signal transduction"/>
    <property type="evidence" value="ECO:0007669"/>
    <property type="project" value="InterPro"/>
</dbReference>
<dbReference type="GO" id="GO:0008270">
    <property type="term" value="F:zinc ion binding"/>
    <property type="evidence" value="ECO:0007669"/>
    <property type="project" value="UniProtKB-KW"/>
</dbReference>
<evidence type="ECO:0000256" key="6">
    <source>
        <dbReference type="ARBA" id="ARBA00022771"/>
    </source>
</evidence>
<dbReference type="PROSITE" id="PS50144">
    <property type="entry name" value="MATH"/>
    <property type="match status" value="1"/>
</dbReference>
<keyword evidence="2" id="KW-0963">Cytoplasm</keyword>
<dbReference type="Pfam" id="PF00097">
    <property type="entry name" value="zf-C3HC4"/>
    <property type="match status" value="1"/>
</dbReference>
<dbReference type="GO" id="GO:0006915">
    <property type="term" value="P:apoptotic process"/>
    <property type="evidence" value="ECO:0007669"/>
    <property type="project" value="UniProtKB-KW"/>
</dbReference>
<accession>A0A819Q8W7</accession>
<dbReference type="Pfam" id="PF21355">
    <property type="entry name" value="TRAF-mep_MATH"/>
    <property type="match status" value="1"/>
</dbReference>
<evidence type="ECO:0000256" key="8">
    <source>
        <dbReference type="ARBA" id="ARBA00022843"/>
    </source>
</evidence>
<keyword evidence="5" id="KW-0479">Metal-binding</keyword>
<evidence type="ECO:0000256" key="4">
    <source>
        <dbReference type="ARBA" id="ARBA00022703"/>
    </source>
</evidence>
<dbReference type="PANTHER" id="PTHR10131">
    <property type="entry name" value="TNF RECEPTOR ASSOCIATED FACTOR"/>
    <property type="match status" value="1"/>
</dbReference>
<dbReference type="InterPro" id="IPR018957">
    <property type="entry name" value="Znf_C3HC4_RING-type"/>
</dbReference>
<dbReference type="InterPro" id="IPR049342">
    <property type="entry name" value="TRAF1-6_MATH_dom"/>
</dbReference>
<evidence type="ECO:0000256" key="2">
    <source>
        <dbReference type="ARBA" id="ARBA00022490"/>
    </source>
</evidence>
<dbReference type="InterPro" id="IPR008974">
    <property type="entry name" value="TRAF-like"/>
</dbReference>
<feature type="domain" description="RING-type" evidence="11">
    <location>
        <begin position="59"/>
        <end position="97"/>
    </location>
</feature>
<evidence type="ECO:0000256" key="5">
    <source>
        <dbReference type="ARBA" id="ARBA00022723"/>
    </source>
</evidence>
<reference evidence="13" key="1">
    <citation type="submission" date="2021-02" db="EMBL/GenBank/DDBJ databases">
        <authorList>
            <person name="Nowell W R."/>
        </authorList>
    </citation>
    <scope>NUCLEOTIDE SEQUENCE</scope>
</reference>
<dbReference type="SMART" id="SM00061">
    <property type="entry name" value="MATH"/>
    <property type="match status" value="1"/>
</dbReference>